<evidence type="ECO:0000256" key="2">
    <source>
        <dbReference type="ARBA" id="ARBA00009298"/>
    </source>
</evidence>
<dbReference type="PANTHER" id="PTHR33778:SF1">
    <property type="entry name" value="MAGNESIUM TRANSPORTER YHID-RELATED"/>
    <property type="match status" value="1"/>
</dbReference>
<dbReference type="InterPro" id="IPR003416">
    <property type="entry name" value="MgtC/SapB/SrpB/YhiD_fam"/>
</dbReference>
<organism evidence="9 10">
    <name type="scientific">Almyronema epifaneia S1</name>
    <dbReference type="NCBI Taxonomy" id="2991925"/>
    <lineage>
        <taxon>Bacteria</taxon>
        <taxon>Bacillati</taxon>
        <taxon>Cyanobacteriota</taxon>
        <taxon>Cyanophyceae</taxon>
        <taxon>Nodosilineales</taxon>
        <taxon>Nodosilineaceae</taxon>
        <taxon>Almyronema</taxon>
        <taxon>Almyronema epifaneia</taxon>
    </lineage>
</organism>
<dbReference type="PRINTS" id="PR01837">
    <property type="entry name" value="MGTCSAPBPROT"/>
</dbReference>
<keyword evidence="10" id="KW-1185">Reference proteome</keyword>
<keyword evidence="6 7" id="KW-0472">Membrane</keyword>
<proteinExistence type="inferred from homology"/>
<evidence type="ECO:0000256" key="4">
    <source>
        <dbReference type="ARBA" id="ARBA00022692"/>
    </source>
</evidence>
<dbReference type="RefSeq" id="WP_377962312.1">
    <property type="nucleotide sequence ID" value="NZ_JBHZOL010000028.1"/>
</dbReference>
<name>A0ABW6IDS6_9CYAN</name>
<evidence type="ECO:0000313" key="9">
    <source>
        <dbReference type="EMBL" id="MFE4105549.1"/>
    </source>
</evidence>
<comment type="similarity">
    <text evidence="2">Belongs to the MgtC/SapB family.</text>
</comment>
<evidence type="ECO:0000256" key="7">
    <source>
        <dbReference type="SAM" id="Phobius"/>
    </source>
</evidence>
<evidence type="ECO:0000256" key="6">
    <source>
        <dbReference type="ARBA" id="ARBA00023136"/>
    </source>
</evidence>
<sequence length="154" mass="16124">MNSGTQLLLPLAPPDLLIRLGLALLFGAVIGWERESRDKPAGLRTHMLVSFGSALFVLSSIQTGAVEQSADVLSRVIQGVASGVGFLGAGEIVQQSRSESDRIRIRGLTSAAAIWTSAALGVVAACGLWQIGLIACIVTVAILLVFRLLEKSVS</sequence>
<accession>A0ABW6IDS6</accession>
<dbReference type="PANTHER" id="PTHR33778">
    <property type="entry name" value="PROTEIN MGTC"/>
    <property type="match status" value="1"/>
</dbReference>
<evidence type="ECO:0000259" key="8">
    <source>
        <dbReference type="Pfam" id="PF02308"/>
    </source>
</evidence>
<reference evidence="9 10" key="1">
    <citation type="submission" date="2024-10" db="EMBL/GenBank/DDBJ databases">
        <authorList>
            <person name="Ratan Roy A."/>
            <person name="Morales Sandoval P.H."/>
            <person name="De Los Santos Villalobos S."/>
            <person name="Chakraborty S."/>
            <person name="Mukherjee J."/>
        </authorList>
    </citation>
    <scope>NUCLEOTIDE SEQUENCE [LARGE SCALE GENOMIC DNA]</scope>
    <source>
        <strain evidence="9 10">S1</strain>
    </source>
</reference>
<evidence type="ECO:0000256" key="3">
    <source>
        <dbReference type="ARBA" id="ARBA00022475"/>
    </source>
</evidence>
<dbReference type="Pfam" id="PF02308">
    <property type="entry name" value="MgtC"/>
    <property type="match status" value="1"/>
</dbReference>
<feature type="transmembrane region" description="Helical" evidence="7">
    <location>
        <begin position="16"/>
        <end position="33"/>
    </location>
</feature>
<feature type="transmembrane region" description="Helical" evidence="7">
    <location>
        <begin position="45"/>
        <end position="66"/>
    </location>
</feature>
<feature type="transmembrane region" description="Helical" evidence="7">
    <location>
        <begin position="131"/>
        <end position="149"/>
    </location>
</feature>
<evidence type="ECO:0000313" key="10">
    <source>
        <dbReference type="Proteomes" id="UP001600165"/>
    </source>
</evidence>
<evidence type="ECO:0000256" key="1">
    <source>
        <dbReference type="ARBA" id="ARBA00004651"/>
    </source>
</evidence>
<protein>
    <submittedName>
        <fullName evidence="9">MgtC/SapB family protein</fullName>
    </submittedName>
</protein>
<dbReference type="Proteomes" id="UP001600165">
    <property type="component" value="Unassembled WGS sequence"/>
</dbReference>
<keyword evidence="4 7" id="KW-0812">Transmembrane</keyword>
<keyword evidence="5 7" id="KW-1133">Transmembrane helix</keyword>
<evidence type="ECO:0000256" key="5">
    <source>
        <dbReference type="ARBA" id="ARBA00022989"/>
    </source>
</evidence>
<dbReference type="InterPro" id="IPR049177">
    <property type="entry name" value="MgtC_SapB_SrpB_YhiD_N"/>
</dbReference>
<comment type="subcellular location">
    <subcellularLocation>
        <location evidence="1">Cell membrane</location>
        <topology evidence="1">Multi-pass membrane protein</topology>
    </subcellularLocation>
</comment>
<dbReference type="EMBL" id="JBHZOL010000028">
    <property type="protein sequence ID" value="MFE4105549.1"/>
    <property type="molecule type" value="Genomic_DNA"/>
</dbReference>
<comment type="caution">
    <text evidence="9">The sequence shown here is derived from an EMBL/GenBank/DDBJ whole genome shotgun (WGS) entry which is preliminary data.</text>
</comment>
<keyword evidence="3" id="KW-1003">Cell membrane</keyword>
<feature type="domain" description="MgtC/SapB/SrpB/YhiD N-terminal" evidence="8">
    <location>
        <begin position="20"/>
        <end position="151"/>
    </location>
</feature>
<gene>
    <name evidence="9" type="ORF">ACFVKH_04610</name>
</gene>